<dbReference type="STRING" id="1465756.BIV18_09805"/>
<dbReference type="EMBL" id="MJIH01000008">
    <property type="protein sequence ID" value="OLR61638.1"/>
    <property type="molecule type" value="Genomic_DNA"/>
</dbReference>
<evidence type="ECO:0000256" key="1">
    <source>
        <dbReference type="ARBA" id="ARBA00004651"/>
    </source>
</evidence>
<dbReference type="AlphaFoldDB" id="A0A1U7LX50"/>
<evidence type="ECO:0000256" key="5">
    <source>
        <dbReference type="ARBA" id="ARBA00022989"/>
    </source>
</evidence>
<evidence type="ECO:0000256" key="3">
    <source>
        <dbReference type="ARBA" id="ARBA00022475"/>
    </source>
</evidence>
<feature type="region of interest" description="Disordered" evidence="7">
    <location>
        <begin position="716"/>
        <end position="739"/>
    </location>
</feature>
<comment type="caution">
    <text evidence="9">The sequence shown here is derived from an EMBL/GenBank/DDBJ whole genome shotgun (WGS) entry which is preliminary data.</text>
</comment>
<dbReference type="Gene3D" id="3.40.50.300">
    <property type="entry name" value="P-loop containing nucleotide triphosphate hydrolases"/>
    <property type="match status" value="2"/>
</dbReference>
<dbReference type="PANTHER" id="PTHR37937:SF1">
    <property type="entry name" value="CONJUGATIVE TRANSFER: DNA TRANSPORT"/>
    <property type="match status" value="1"/>
</dbReference>
<dbReference type="SUPFAM" id="SSF52540">
    <property type="entry name" value="P-loop containing nucleoside triphosphate hydrolases"/>
    <property type="match status" value="1"/>
</dbReference>
<keyword evidence="6 8" id="KW-0472">Membrane</keyword>
<dbReference type="InterPro" id="IPR003688">
    <property type="entry name" value="TraG/VirD4"/>
</dbReference>
<dbReference type="Proteomes" id="UP000187166">
    <property type="component" value="Unassembled WGS sequence"/>
</dbReference>
<keyword evidence="10" id="KW-1185">Reference proteome</keyword>
<gene>
    <name evidence="9" type="ORF">BIV18_09805</name>
</gene>
<feature type="compositionally biased region" description="Acidic residues" evidence="7">
    <location>
        <begin position="728"/>
        <end position="739"/>
    </location>
</feature>
<accession>A0A1U7LX50</accession>
<comment type="similarity">
    <text evidence="2">Belongs to the VirD4/TraG family.</text>
</comment>
<sequence>MLKKIFKRQAKDKDRLEHNDMSGDMGYILEEEEPSFNQRRVIIIALVIMQIIIGLINSPIYSLIYTTILLVIFYKYLTKNYLDVIWVATLTSALSIPLSTLDKSPLPILGLSAILFYGLYLRLYNSEDEQALMFFIRLKEMLGKSKEDGESGEDEIENGVRLCYNAENREPVYLYDEDRFLHMLILGPTGSGKTSQIILPMINQDLKRGKGITVIEPKGDLAEKVYAMGKIYNREVIFFDPAHKDCPYFNPLYGDEVDVIENIANTLKMLSPGSSEYFVNMNDNLTRNSVKVLKRLYDNNAIIINLYNLIWNVNGIGKKMITEFQKLSPESTDIEKENAEIASWFLGDYFNEKSKTYEHCSGVRSQVQKLVSNKYLRRILNPPSGQSDIDFTDVIENEKILAISTAQGVLRDLSRYLGYFIILNYQSSVFRRPGDEDSRVHHFLYIDEFQTYANPGFSDMLTQGRSYRVASTLATQNRGLIGMNSGFEGKAFTELVSTNARNLVLFPGMNALDAKYYSDEFGEYVKRDTQISLSQNKYDLFPYKSAKETIRETEKVERSFSPSDLIYQPFGTVHYKIIQQNSLQAPGRGLIKFIPKDLNEDIKKLIRSYRSKNDEEINRGEEVIEEVVETSVDPLVYLTQQNKEEGIEDESFLLYDNNREDVFEDNIERQNNKDEIGEMGVEDEDEGEEEVIQDNNEIEEGYEDLEEEINIEEDIDNAEEDMNKIEESNDVDDLYDDLM</sequence>
<evidence type="ECO:0000256" key="6">
    <source>
        <dbReference type="ARBA" id="ARBA00023136"/>
    </source>
</evidence>
<keyword evidence="5 8" id="KW-1133">Transmembrane helix</keyword>
<evidence type="ECO:0000256" key="7">
    <source>
        <dbReference type="SAM" id="MobiDB-lite"/>
    </source>
</evidence>
<evidence type="ECO:0008006" key="11">
    <source>
        <dbReference type="Google" id="ProtNLM"/>
    </source>
</evidence>
<evidence type="ECO:0000256" key="2">
    <source>
        <dbReference type="ARBA" id="ARBA00008806"/>
    </source>
</evidence>
<proteinExistence type="inferred from homology"/>
<keyword evidence="3" id="KW-1003">Cell membrane</keyword>
<organism evidence="9 10">
    <name type="scientific">Peptoniphilus porci</name>
    <dbReference type="NCBI Taxonomy" id="2652280"/>
    <lineage>
        <taxon>Bacteria</taxon>
        <taxon>Bacillati</taxon>
        <taxon>Bacillota</taxon>
        <taxon>Tissierellia</taxon>
        <taxon>Tissierellales</taxon>
        <taxon>Peptoniphilaceae</taxon>
        <taxon>Peptoniphilus</taxon>
    </lineage>
</organism>
<feature type="transmembrane region" description="Helical" evidence="8">
    <location>
        <begin position="80"/>
        <end position="99"/>
    </location>
</feature>
<name>A0A1U7LX50_9FIRM</name>
<dbReference type="PANTHER" id="PTHR37937">
    <property type="entry name" value="CONJUGATIVE TRANSFER: DNA TRANSPORT"/>
    <property type="match status" value="1"/>
</dbReference>
<dbReference type="InterPro" id="IPR027417">
    <property type="entry name" value="P-loop_NTPase"/>
</dbReference>
<evidence type="ECO:0000256" key="8">
    <source>
        <dbReference type="SAM" id="Phobius"/>
    </source>
</evidence>
<feature type="transmembrane region" description="Helical" evidence="8">
    <location>
        <begin position="41"/>
        <end position="74"/>
    </location>
</feature>
<keyword evidence="4 8" id="KW-0812">Transmembrane</keyword>
<dbReference type="CDD" id="cd01127">
    <property type="entry name" value="TrwB_TraG_TraD_VirD4"/>
    <property type="match status" value="1"/>
</dbReference>
<dbReference type="GO" id="GO:0005886">
    <property type="term" value="C:plasma membrane"/>
    <property type="evidence" value="ECO:0007669"/>
    <property type="project" value="UniProtKB-SubCell"/>
</dbReference>
<protein>
    <recommendedName>
        <fullName evidence="11">Type IV secretory pathway, VirD4 components</fullName>
    </recommendedName>
</protein>
<dbReference type="InterPro" id="IPR051539">
    <property type="entry name" value="T4SS-coupling_protein"/>
</dbReference>
<reference evidence="9 10" key="1">
    <citation type="journal article" date="2016" name="Appl. Environ. Microbiol.">
        <title>Function and Phylogeny of Bacterial Butyryl Coenzyme A:Acetate Transferases and Their Diversity in the Proximal Colon of Swine.</title>
        <authorList>
            <person name="Trachsel J."/>
            <person name="Bayles D.O."/>
            <person name="Looft T."/>
            <person name="Levine U.Y."/>
            <person name="Allen H.K."/>
        </authorList>
    </citation>
    <scope>NUCLEOTIDE SEQUENCE [LARGE SCALE GENOMIC DNA]</scope>
    <source>
        <strain evidence="9 10">35-6-1</strain>
    </source>
</reference>
<feature type="transmembrane region" description="Helical" evidence="8">
    <location>
        <begin position="106"/>
        <end position="124"/>
    </location>
</feature>
<evidence type="ECO:0000256" key="4">
    <source>
        <dbReference type="ARBA" id="ARBA00022692"/>
    </source>
</evidence>
<dbReference type="Pfam" id="PF02534">
    <property type="entry name" value="T4SS-DNA_transf"/>
    <property type="match status" value="1"/>
</dbReference>
<evidence type="ECO:0000313" key="9">
    <source>
        <dbReference type="EMBL" id="OLR61638.1"/>
    </source>
</evidence>
<comment type="subcellular location">
    <subcellularLocation>
        <location evidence="1">Cell membrane</location>
        <topology evidence="1">Multi-pass membrane protein</topology>
    </subcellularLocation>
</comment>
<evidence type="ECO:0000313" key="10">
    <source>
        <dbReference type="Proteomes" id="UP000187166"/>
    </source>
</evidence>